<dbReference type="WBParaSite" id="ACRNAN_scaffold5681.g31609.t1">
    <property type="protein sequence ID" value="ACRNAN_scaffold5681.g31609.t1"/>
    <property type="gene ID" value="ACRNAN_scaffold5681.g31609"/>
</dbReference>
<evidence type="ECO:0000313" key="3">
    <source>
        <dbReference type="WBParaSite" id="ACRNAN_scaffold5681.g31609.t1"/>
    </source>
</evidence>
<feature type="region of interest" description="Disordered" evidence="1">
    <location>
        <begin position="197"/>
        <end position="219"/>
    </location>
</feature>
<dbReference type="Proteomes" id="UP000887540">
    <property type="component" value="Unplaced"/>
</dbReference>
<feature type="region of interest" description="Disordered" evidence="1">
    <location>
        <begin position="68"/>
        <end position="122"/>
    </location>
</feature>
<accession>A0A914E598</accession>
<feature type="compositionally biased region" description="Pro residues" evidence="1">
    <location>
        <begin position="104"/>
        <end position="114"/>
    </location>
</feature>
<name>A0A914E598_9BILA</name>
<evidence type="ECO:0000256" key="1">
    <source>
        <dbReference type="SAM" id="MobiDB-lite"/>
    </source>
</evidence>
<feature type="region of interest" description="Disordered" evidence="1">
    <location>
        <begin position="429"/>
        <end position="451"/>
    </location>
</feature>
<proteinExistence type="predicted"/>
<feature type="compositionally biased region" description="Polar residues" evidence="1">
    <location>
        <begin position="197"/>
        <end position="212"/>
    </location>
</feature>
<keyword evidence="2" id="KW-1185">Reference proteome</keyword>
<reference evidence="3" key="1">
    <citation type="submission" date="2022-11" db="UniProtKB">
        <authorList>
            <consortium name="WormBaseParasite"/>
        </authorList>
    </citation>
    <scope>IDENTIFICATION</scope>
</reference>
<evidence type="ECO:0000313" key="2">
    <source>
        <dbReference type="Proteomes" id="UP000887540"/>
    </source>
</evidence>
<protein>
    <submittedName>
        <fullName evidence="3">Uncharacterized protein</fullName>
    </submittedName>
</protein>
<dbReference type="AlphaFoldDB" id="A0A914E598"/>
<organism evidence="2 3">
    <name type="scientific">Acrobeloides nanus</name>
    <dbReference type="NCBI Taxonomy" id="290746"/>
    <lineage>
        <taxon>Eukaryota</taxon>
        <taxon>Metazoa</taxon>
        <taxon>Ecdysozoa</taxon>
        <taxon>Nematoda</taxon>
        <taxon>Chromadorea</taxon>
        <taxon>Rhabditida</taxon>
        <taxon>Tylenchina</taxon>
        <taxon>Cephalobomorpha</taxon>
        <taxon>Cephaloboidea</taxon>
        <taxon>Cephalobidae</taxon>
        <taxon>Acrobeloides</taxon>
    </lineage>
</organism>
<sequence length="482" mass="53880">MSSICASHRSSSFFRPLPTADSTPKMVWFSSALKGLNESTPSTSISSGPSFTDTITNKATDVILSPSTMSTFKRPAPPPPDNISQNYPPSTGPPLPPRTSVKPLPTPLNVPPPEQNNTINGSRKSISSKYLENKRQQLQQNVEEHAMNGELAYDKKELTMNIRKSEKPYGDDVIVSTDEEVPFSPTRAKHFEELIKQAQNSPSDTQNQLQNGNHEEEDFEDDGIQLISQKKTNAFDEDSFLHHKSTPPISRSDFLRNANQANQDSDSELEDDDHDTYSFNERISVREVSMLASDGNPVRHSLLNLVCEEDIPELLEAMAEECHFVFEDYTSNMASTSSIIHTQAKRTERRKQRNVNRIAFVNEPPKVFAYLDENSALEDGEWIEGNPISYEDYQKILHSSQEQQAQQISELSKWRQAMEQKYAEIEEVSTNGLTPSPNIPNRATSPNDSSMGVTSKFSYGSVPTQCSQPIQIRTADCGTSAI</sequence>